<evidence type="ECO:0000313" key="1">
    <source>
        <dbReference type="EMBL" id="TKV61383.1"/>
    </source>
</evidence>
<organism evidence="1 2">
    <name type="scientific">Nakamurella flava</name>
    <dbReference type="NCBI Taxonomy" id="2576308"/>
    <lineage>
        <taxon>Bacteria</taxon>
        <taxon>Bacillati</taxon>
        <taxon>Actinomycetota</taxon>
        <taxon>Actinomycetes</taxon>
        <taxon>Nakamurellales</taxon>
        <taxon>Nakamurellaceae</taxon>
        <taxon>Nakamurella</taxon>
    </lineage>
</organism>
<dbReference type="EMBL" id="SZZH01000001">
    <property type="protein sequence ID" value="TKV61383.1"/>
    <property type="molecule type" value="Genomic_DNA"/>
</dbReference>
<dbReference type="PANTHER" id="PTHR30283:SF4">
    <property type="entry name" value="PEROXIDE STRESS RESISTANCE PROTEIN YAAA"/>
    <property type="match status" value="1"/>
</dbReference>
<sequence>MYVLLPPSETKAPGGDGPALDLDALAFPALNATRQTLIGQLSALCGGDRARARAALGVAASKDAEIEATAELRTAATRPALQRYTGVLYDALDLASLPRSGQARAGARLLVASALFGMVRGDDAIPAYRFSAGSRLPGRGPVAADWRAPLGPVLADLLADGAPVVDLRSGAYAAFAPAPGAITVRVLSEAVPGDPTTRSVVSHFSKHAKGLLARALVASRADMADAAAVVRVARKAGLRVERTGPTTLELIT</sequence>
<dbReference type="Pfam" id="PF03883">
    <property type="entry name" value="H2O2_YaaD"/>
    <property type="match status" value="1"/>
</dbReference>
<protein>
    <submittedName>
        <fullName evidence="1">Peroxide stress protein YaaA</fullName>
    </submittedName>
</protein>
<dbReference type="RefSeq" id="WP_137448687.1">
    <property type="nucleotide sequence ID" value="NZ_SZZH01000001.1"/>
</dbReference>
<dbReference type="AlphaFoldDB" id="A0A4U6QLJ4"/>
<reference evidence="1 2" key="1">
    <citation type="submission" date="2019-05" db="EMBL/GenBank/DDBJ databases">
        <title>Nakamurella sp. N5BH11, whole genome shotgun sequence.</title>
        <authorList>
            <person name="Tuo L."/>
        </authorList>
    </citation>
    <scope>NUCLEOTIDE SEQUENCE [LARGE SCALE GENOMIC DNA]</scope>
    <source>
        <strain evidence="1 2">N5BH11</strain>
    </source>
</reference>
<dbReference type="InterPro" id="IPR005583">
    <property type="entry name" value="YaaA"/>
</dbReference>
<comment type="caution">
    <text evidence="1">The sequence shown here is derived from an EMBL/GenBank/DDBJ whole genome shotgun (WGS) entry which is preliminary data.</text>
</comment>
<dbReference type="Proteomes" id="UP000306985">
    <property type="component" value="Unassembled WGS sequence"/>
</dbReference>
<dbReference type="GO" id="GO:0033194">
    <property type="term" value="P:response to hydroperoxide"/>
    <property type="evidence" value="ECO:0007669"/>
    <property type="project" value="TreeGrafter"/>
</dbReference>
<proteinExistence type="predicted"/>
<name>A0A4U6QLJ4_9ACTN</name>
<gene>
    <name evidence="1" type="ORF">FDO65_07285</name>
</gene>
<accession>A0A4U6QLJ4</accession>
<dbReference type="OrthoDB" id="3210767at2"/>
<evidence type="ECO:0000313" key="2">
    <source>
        <dbReference type="Proteomes" id="UP000306985"/>
    </source>
</evidence>
<dbReference type="GO" id="GO:0005829">
    <property type="term" value="C:cytosol"/>
    <property type="evidence" value="ECO:0007669"/>
    <property type="project" value="TreeGrafter"/>
</dbReference>
<dbReference type="PANTHER" id="PTHR30283">
    <property type="entry name" value="PEROXIDE STRESS RESPONSE PROTEIN YAAA"/>
    <property type="match status" value="1"/>
</dbReference>
<keyword evidence="2" id="KW-1185">Reference proteome</keyword>